<dbReference type="Gene3D" id="1.10.510.10">
    <property type="entry name" value="Transferase(Phosphotransferase) domain 1"/>
    <property type="match status" value="1"/>
</dbReference>
<proteinExistence type="inferred from homology"/>
<dbReference type="SUPFAM" id="SSF52058">
    <property type="entry name" value="L domain-like"/>
    <property type="match status" value="1"/>
</dbReference>
<keyword evidence="11 24" id="KW-0418">Kinase</keyword>
<evidence type="ECO:0000256" key="2">
    <source>
        <dbReference type="ARBA" id="ARBA00008684"/>
    </source>
</evidence>
<feature type="region of interest" description="Disordered" evidence="20">
    <location>
        <begin position="898"/>
        <end position="928"/>
    </location>
</feature>
<dbReference type="FunFam" id="1.10.510.10:FF:000198">
    <property type="entry name" value="receptor protein kinase TMK1"/>
    <property type="match status" value="1"/>
</dbReference>
<keyword evidence="16" id="KW-0325">Glycoprotein</keyword>
<feature type="binding site" evidence="19">
    <location>
        <position position="613"/>
    </location>
    <ligand>
        <name>ATP</name>
        <dbReference type="ChEBI" id="CHEBI:30616"/>
    </ligand>
</feature>
<evidence type="ECO:0000256" key="3">
    <source>
        <dbReference type="ARBA" id="ARBA00012513"/>
    </source>
</evidence>
<evidence type="ECO:0000256" key="11">
    <source>
        <dbReference type="ARBA" id="ARBA00022777"/>
    </source>
</evidence>
<evidence type="ECO:0000256" key="9">
    <source>
        <dbReference type="ARBA" id="ARBA00022737"/>
    </source>
</evidence>
<dbReference type="InterPro" id="IPR000719">
    <property type="entry name" value="Prot_kinase_dom"/>
</dbReference>
<comment type="similarity">
    <text evidence="2">Belongs to the protein kinase superfamily. Ser/Thr protein kinase family.</text>
</comment>
<evidence type="ECO:0000256" key="14">
    <source>
        <dbReference type="ARBA" id="ARBA00023136"/>
    </source>
</evidence>
<keyword evidence="15 24" id="KW-0675">Receptor</keyword>
<feature type="transmembrane region" description="Helical" evidence="21">
    <location>
        <begin position="474"/>
        <end position="495"/>
    </location>
</feature>
<keyword evidence="12 19" id="KW-0067">ATP-binding</keyword>
<evidence type="ECO:0000256" key="5">
    <source>
        <dbReference type="ARBA" id="ARBA00022614"/>
    </source>
</evidence>
<evidence type="ECO:0000256" key="13">
    <source>
        <dbReference type="ARBA" id="ARBA00022989"/>
    </source>
</evidence>
<dbReference type="GO" id="GO:0006952">
    <property type="term" value="P:defense response"/>
    <property type="evidence" value="ECO:0007669"/>
    <property type="project" value="UniProtKB-ARBA"/>
</dbReference>
<dbReference type="AlphaFoldDB" id="A0A5A7RAB8"/>
<keyword evidence="25" id="KW-1185">Reference proteome</keyword>
<dbReference type="GO" id="GO:0005524">
    <property type="term" value="F:ATP binding"/>
    <property type="evidence" value="ECO:0007669"/>
    <property type="project" value="UniProtKB-UniRule"/>
</dbReference>
<feature type="region of interest" description="Disordered" evidence="20">
    <location>
        <begin position="539"/>
        <end position="561"/>
    </location>
</feature>
<dbReference type="EC" id="2.7.11.1" evidence="3"/>
<keyword evidence="7 21" id="KW-0812">Transmembrane</keyword>
<evidence type="ECO:0000256" key="7">
    <source>
        <dbReference type="ARBA" id="ARBA00022692"/>
    </source>
</evidence>
<feature type="compositionally biased region" description="Low complexity" evidence="20">
    <location>
        <begin position="902"/>
        <end position="922"/>
    </location>
</feature>
<dbReference type="Pfam" id="PF08263">
    <property type="entry name" value="LRRNT_2"/>
    <property type="match status" value="2"/>
</dbReference>
<evidence type="ECO:0000313" key="25">
    <source>
        <dbReference type="Proteomes" id="UP000325081"/>
    </source>
</evidence>
<evidence type="ECO:0000259" key="23">
    <source>
        <dbReference type="PROSITE" id="PS50011"/>
    </source>
</evidence>
<dbReference type="SMART" id="SM00369">
    <property type="entry name" value="LRR_TYP"/>
    <property type="match status" value="4"/>
</dbReference>
<protein>
    <recommendedName>
        <fullName evidence="3">non-specific serine/threonine protein kinase</fullName>
        <ecNumber evidence="3">2.7.11.1</ecNumber>
    </recommendedName>
</protein>
<evidence type="ECO:0000256" key="20">
    <source>
        <dbReference type="SAM" id="MobiDB-lite"/>
    </source>
</evidence>
<dbReference type="PANTHER" id="PTHR47986:SF9">
    <property type="entry name" value="RECEPTOR-LIKE KINASE TMK4"/>
    <property type="match status" value="1"/>
</dbReference>
<keyword evidence="8 22" id="KW-0732">Signal</keyword>
<dbReference type="InterPro" id="IPR017441">
    <property type="entry name" value="Protein_kinase_ATP_BS"/>
</dbReference>
<dbReference type="InterPro" id="IPR032675">
    <property type="entry name" value="LRR_dom_sf"/>
</dbReference>
<keyword evidence="14 21" id="KW-0472">Membrane</keyword>
<feature type="chain" id="PRO_5023108724" description="non-specific serine/threonine protein kinase" evidence="22">
    <location>
        <begin position="28"/>
        <end position="928"/>
    </location>
</feature>
<comment type="caution">
    <text evidence="24">The sequence shown here is derived from an EMBL/GenBank/DDBJ whole genome shotgun (WGS) entry which is preliminary data.</text>
</comment>
<keyword evidence="13 21" id="KW-1133">Transmembrane helix</keyword>
<dbReference type="Pfam" id="PF00560">
    <property type="entry name" value="LRR_1"/>
    <property type="match status" value="4"/>
</dbReference>
<reference evidence="25" key="1">
    <citation type="journal article" date="2019" name="Curr. Biol.">
        <title>Genome Sequence of Striga asiatica Provides Insight into the Evolution of Plant Parasitism.</title>
        <authorList>
            <person name="Yoshida S."/>
            <person name="Kim S."/>
            <person name="Wafula E.K."/>
            <person name="Tanskanen J."/>
            <person name="Kim Y.M."/>
            <person name="Honaas L."/>
            <person name="Yang Z."/>
            <person name="Spallek T."/>
            <person name="Conn C.E."/>
            <person name="Ichihashi Y."/>
            <person name="Cheong K."/>
            <person name="Cui S."/>
            <person name="Der J.P."/>
            <person name="Gundlach H."/>
            <person name="Jiao Y."/>
            <person name="Hori C."/>
            <person name="Ishida J.K."/>
            <person name="Kasahara H."/>
            <person name="Kiba T."/>
            <person name="Kim M.S."/>
            <person name="Koo N."/>
            <person name="Laohavisit A."/>
            <person name="Lee Y.H."/>
            <person name="Lumba S."/>
            <person name="McCourt P."/>
            <person name="Mortimer J.C."/>
            <person name="Mutuku J.M."/>
            <person name="Nomura T."/>
            <person name="Sasaki-Sekimoto Y."/>
            <person name="Seto Y."/>
            <person name="Wang Y."/>
            <person name="Wakatake T."/>
            <person name="Sakakibara H."/>
            <person name="Demura T."/>
            <person name="Yamaguchi S."/>
            <person name="Yoneyama K."/>
            <person name="Manabe R.I."/>
            <person name="Nelson D.C."/>
            <person name="Schulman A.H."/>
            <person name="Timko M.P."/>
            <person name="dePamphilis C.W."/>
            <person name="Choi D."/>
            <person name="Shirasu K."/>
        </authorList>
    </citation>
    <scope>NUCLEOTIDE SEQUENCE [LARGE SCALE GENOMIC DNA]</scope>
    <source>
        <strain evidence="25">cv. UVA1</strain>
    </source>
</reference>
<name>A0A5A7RAB8_STRAF</name>
<evidence type="ECO:0000256" key="10">
    <source>
        <dbReference type="ARBA" id="ARBA00022741"/>
    </source>
</evidence>
<dbReference type="PROSITE" id="PS00107">
    <property type="entry name" value="PROTEIN_KINASE_ATP"/>
    <property type="match status" value="1"/>
</dbReference>
<dbReference type="InterPro" id="IPR003591">
    <property type="entry name" value="Leu-rich_rpt_typical-subtyp"/>
</dbReference>
<dbReference type="Proteomes" id="UP000325081">
    <property type="component" value="Unassembled WGS sequence"/>
</dbReference>
<gene>
    <name evidence="24" type="ORF">STAS_32167</name>
</gene>
<dbReference type="PROSITE" id="PS51450">
    <property type="entry name" value="LRR"/>
    <property type="match status" value="2"/>
</dbReference>
<dbReference type="PANTHER" id="PTHR47986">
    <property type="entry name" value="OSJNBA0070M12.3 PROTEIN"/>
    <property type="match status" value="1"/>
</dbReference>
<dbReference type="FunFam" id="3.80.10.10:FF:000190">
    <property type="entry name" value="Receptor-like kinase TMK4"/>
    <property type="match status" value="1"/>
</dbReference>
<evidence type="ECO:0000256" key="12">
    <source>
        <dbReference type="ARBA" id="ARBA00022840"/>
    </source>
</evidence>
<dbReference type="Gene3D" id="3.30.200.20">
    <property type="entry name" value="Phosphorylase Kinase, domain 1"/>
    <property type="match status" value="1"/>
</dbReference>
<evidence type="ECO:0000256" key="22">
    <source>
        <dbReference type="SAM" id="SignalP"/>
    </source>
</evidence>
<dbReference type="GO" id="GO:0016020">
    <property type="term" value="C:membrane"/>
    <property type="evidence" value="ECO:0007669"/>
    <property type="project" value="UniProtKB-SubCell"/>
</dbReference>
<comment type="catalytic activity">
    <reaction evidence="17">
        <text>L-threonyl-[protein] + ATP = O-phospho-L-threonyl-[protein] + ADP + H(+)</text>
        <dbReference type="Rhea" id="RHEA:46608"/>
        <dbReference type="Rhea" id="RHEA-COMP:11060"/>
        <dbReference type="Rhea" id="RHEA-COMP:11605"/>
        <dbReference type="ChEBI" id="CHEBI:15378"/>
        <dbReference type="ChEBI" id="CHEBI:30013"/>
        <dbReference type="ChEBI" id="CHEBI:30616"/>
        <dbReference type="ChEBI" id="CHEBI:61977"/>
        <dbReference type="ChEBI" id="CHEBI:456216"/>
        <dbReference type="EC" id="2.7.11.1"/>
    </reaction>
</comment>
<dbReference type="FunFam" id="3.80.10.10:FF:000129">
    <property type="entry name" value="Leucine-rich repeat receptor-like kinase"/>
    <property type="match status" value="1"/>
</dbReference>
<comment type="subcellular location">
    <subcellularLocation>
        <location evidence="1">Membrane</location>
        <topology evidence="1">Single-pass membrane protein</topology>
    </subcellularLocation>
</comment>
<keyword evidence="9" id="KW-0677">Repeat</keyword>
<evidence type="ECO:0000256" key="19">
    <source>
        <dbReference type="PROSITE-ProRule" id="PRU10141"/>
    </source>
</evidence>
<evidence type="ECO:0000313" key="24">
    <source>
        <dbReference type="EMBL" id="GER54559.1"/>
    </source>
</evidence>
<evidence type="ECO:0000256" key="16">
    <source>
        <dbReference type="ARBA" id="ARBA00023180"/>
    </source>
</evidence>
<dbReference type="GO" id="GO:0004674">
    <property type="term" value="F:protein serine/threonine kinase activity"/>
    <property type="evidence" value="ECO:0007669"/>
    <property type="project" value="UniProtKB-KW"/>
</dbReference>
<dbReference type="GO" id="GO:0051707">
    <property type="term" value="P:response to other organism"/>
    <property type="evidence" value="ECO:0007669"/>
    <property type="project" value="UniProtKB-ARBA"/>
</dbReference>
<dbReference type="InterPro" id="IPR008271">
    <property type="entry name" value="Ser/Thr_kinase_AS"/>
</dbReference>
<evidence type="ECO:0000256" key="1">
    <source>
        <dbReference type="ARBA" id="ARBA00004167"/>
    </source>
</evidence>
<dbReference type="CDD" id="cd14066">
    <property type="entry name" value="STKc_IRAK"/>
    <property type="match status" value="1"/>
</dbReference>
<evidence type="ECO:0000256" key="4">
    <source>
        <dbReference type="ARBA" id="ARBA00022527"/>
    </source>
</evidence>
<dbReference type="PROSITE" id="PS50011">
    <property type="entry name" value="PROTEIN_KINASE_DOM"/>
    <property type="match status" value="1"/>
</dbReference>
<sequence length="928" mass="101951">MHSERHQFLSLLLFLLLTLFSFHLATADDAAVMAQLAKSISPLPSGWTGPNFCNWPGIHCDSSSGRVTSINLSSKSLTGTIPSDLSQLSALETLSLQRNKLSGPLPPLSNLPSLQEAYLDENNFDSFPPGFLSGLTALQTFSIQNNTDLPAWTLPESLANSSSLTTFIASKANVAGQIPDFFASLPNFQTLRLSYNNLTGQLPTSFSKSGIQTLWLNNQMTGLSGPLYVLRSMTQLQTVWLHANRFSGPIPDLSACTELTDLQLRDNTLTGVIPDSLTKLPNLHTVGLQNNKFQGPMPEFPPAAQVSLGTTNNFCLTSPGPCDPQVTALLEAASDINYPSALADSWKGNDACKQWNFVTCEKGSVTVVNLGKQNWTGMISPSYANLTSLKSLFLNDNNLFGTIPQSLTTLTQLQMLDLSNNNISGKIPAFASTVTIKVSGNVYIGKDVSIAYPPGFEPDTDGESRGFDSKVSPWVIVVPIVVFVIILSVVCAVFYKRYMNKRQNKYAWVSEKSGKKSEKQIIIGNNEDHEKDMIKSLFSKSKSKSKSESSSNTAETPIRTSEYHIHENGNINIPFEALREATNNFDERAVLGKGGFGIVYRGKLHDGTLIAVKRMESSMLSDKGLHEFKAEIEVLTKVRHRHLVALHGFCDNGSERLLVYECMPQGSLGQHLFQWKDMKVPPLDWNQRVMIALDVARGVEYLHSLAQQSFIHRDLKPSNILLGEDMRGKVADFGLVRSAPEGNYSVETRLAGTFGYLAPEYAATGRVTTKVDVYAFGVILMEIITGRKALDDSLPDEQSHLVTWFRRMIPDKDAIRSALDPVLLSLLDEENFSSILKVAELAGHCTARESYQRPDMSHAVSVLSPLVGTWKPAADEEDEDSLGFDINIGLPQVLQRWEATEESSSTMSNSFFNSNTNKGTSSASSDMK</sequence>
<evidence type="ECO:0000256" key="21">
    <source>
        <dbReference type="SAM" id="Phobius"/>
    </source>
</evidence>
<dbReference type="SMART" id="SM00220">
    <property type="entry name" value="S_TKc"/>
    <property type="match status" value="1"/>
</dbReference>
<organism evidence="24 25">
    <name type="scientific">Striga asiatica</name>
    <name type="common">Asiatic witchweed</name>
    <name type="synonym">Buchnera asiatica</name>
    <dbReference type="NCBI Taxonomy" id="4170"/>
    <lineage>
        <taxon>Eukaryota</taxon>
        <taxon>Viridiplantae</taxon>
        <taxon>Streptophyta</taxon>
        <taxon>Embryophyta</taxon>
        <taxon>Tracheophyta</taxon>
        <taxon>Spermatophyta</taxon>
        <taxon>Magnoliopsida</taxon>
        <taxon>eudicotyledons</taxon>
        <taxon>Gunneridae</taxon>
        <taxon>Pentapetalae</taxon>
        <taxon>asterids</taxon>
        <taxon>lamiids</taxon>
        <taxon>Lamiales</taxon>
        <taxon>Orobanchaceae</taxon>
        <taxon>Buchnereae</taxon>
        <taxon>Striga</taxon>
    </lineage>
</organism>
<keyword evidence="6" id="KW-0808">Transferase</keyword>
<evidence type="ECO:0000256" key="18">
    <source>
        <dbReference type="ARBA" id="ARBA00048679"/>
    </source>
</evidence>
<accession>A0A5A7RAB8</accession>
<dbReference type="InterPro" id="IPR001611">
    <property type="entry name" value="Leu-rich_rpt"/>
</dbReference>
<evidence type="ECO:0000256" key="8">
    <source>
        <dbReference type="ARBA" id="ARBA00022729"/>
    </source>
</evidence>
<feature type="domain" description="Protein kinase" evidence="23">
    <location>
        <begin position="585"/>
        <end position="867"/>
    </location>
</feature>
<dbReference type="InterPro" id="IPR011009">
    <property type="entry name" value="Kinase-like_dom_sf"/>
</dbReference>
<keyword evidence="10 19" id="KW-0547">Nucleotide-binding</keyword>
<dbReference type="EMBL" id="BKCP01011292">
    <property type="protein sequence ID" value="GER54559.1"/>
    <property type="molecule type" value="Genomic_DNA"/>
</dbReference>
<dbReference type="PROSITE" id="PS00108">
    <property type="entry name" value="PROTEIN_KINASE_ST"/>
    <property type="match status" value="1"/>
</dbReference>
<evidence type="ECO:0000256" key="17">
    <source>
        <dbReference type="ARBA" id="ARBA00047899"/>
    </source>
</evidence>
<feature type="signal peptide" evidence="22">
    <location>
        <begin position="1"/>
        <end position="27"/>
    </location>
</feature>
<keyword evidence="4" id="KW-0723">Serine/threonine-protein kinase</keyword>
<dbReference type="InterPro" id="IPR013210">
    <property type="entry name" value="LRR_N_plant-typ"/>
</dbReference>
<dbReference type="FunFam" id="3.30.200.20:FF:000039">
    <property type="entry name" value="receptor-like protein kinase FERONIA"/>
    <property type="match status" value="1"/>
</dbReference>
<dbReference type="OrthoDB" id="978612at2759"/>
<keyword evidence="5" id="KW-0433">Leucine-rich repeat</keyword>
<evidence type="ECO:0000256" key="6">
    <source>
        <dbReference type="ARBA" id="ARBA00022679"/>
    </source>
</evidence>
<dbReference type="InterPro" id="IPR001245">
    <property type="entry name" value="Ser-Thr/Tyr_kinase_cat_dom"/>
</dbReference>
<dbReference type="InterPro" id="IPR052422">
    <property type="entry name" value="Auxin_Ser/Thr_Kinase"/>
</dbReference>
<dbReference type="SUPFAM" id="SSF56112">
    <property type="entry name" value="Protein kinase-like (PK-like)"/>
    <property type="match status" value="1"/>
</dbReference>
<dbReference type="Gene3D" id="3.80.10.10">
    <property type="entry name" value="Ribonuclease Inhibitor"/>
    <property type="match status" value="2"/>
</dbReference>
<comment type="catalytic activity">
    <reaction evidence="18">
        <text>L-seryl-[protein] + ATP = O-phospho-L-seryl-[protein] + ADP + H(+)</text>
        <dbReference type="Rhea" id="RHEA:17989"/>
        <dbReference type="Rhea" id="RHEA-COMP:9863"/>
        <dbReference type="Rhea" id="RHEA-COMP:11604"/>
        <dbReference type="ChEBI" id="CHEBI:15378"/>
        <dbReference type="ChEBI" id="CHEBI:29999"/>
        <dbReference type="ChEBI" id="CHEBI:30616"/>
        <dbReference type="ChEBI" id="CHEBI:83421"/>
        <dbReference type="ChEBI" id="CHEBI:456216"/>
        <dbReference type="EC" id="2.7.11.1"/>
    </reaction>
</comment>
<dbReference type="Pfam" id="PF07714">
    <property type="entry name" value="PK_Tyr_Ser-Thr"/>
    <property type="match status" value="1"/>
</dbReference>
<evidence type="ECO:0000256" key="15">
    <source>
        <dbReference type="ARBA" id="ARBA00023170"/>
    </source>
</evidence>